<sequence>MYSCSLTNPNIRAIIYYTIERMCILRLIQIERRLITAIYHFNVKMVTRTSGGSCVASAAYIAGEKIKNERDGKIHDYRNKHEVVHKEILLPANAPPKYSNRAKLWNYAECAEKRKNSQTARSINAALPRELSREDQIDLVRQFCKQCFVSKGMCCDFAIHDKGDGNPHVHILLPTRRVGKNGFTKKERAWNDRKLLLEWRERWADWCNHKLYFVSDARVDHRSYKDQGIDRLPQIHLGVEVCAVERKGFKTDKGNKNRRIRRRNLEVEIQELEQQMRAIRSKHKQDTIDYIESNIGCKVSEAFTIHDEMPVLEQYEKYLQSHNIPSELIFYNEDKYELFVPKSEKEKAIGLLSQFRKQNFEKDKQGDMQQKSAPPKKPKPRL</sequence>
<evidence type="ECO:0000256" key="4">
    <source>
        <dbReference type="SAM" id="MobiDB-lite"/>
    </source>
</evidence>
<keyword evidence="3" id="KW-0175">Coiled coil</keyword>
<feature type="domain" description="MobA/MobL protein" evidence="5">
    <location>
        <begin position="53"/>
        <end position="247"/>
    </location>
</feature>
<keyword evidence="2" id="KW-0184">Conjugation</keyword>
<comment type="similarity">
    <text evidence="1">Belongs to the MobA/MobL family.</text>
</comment>
<accession>A0A1H7Q7Y3</accession>
<proteinExistence type="inferred from homology"/>
<feature type="region of interest" description="Disordered" evidence="4">
    <location>
        <begin position="360"/>
        <end position="382"/>
    </location>
</feature>
<dbReference type="Proteomes" id="UP000186015">
    <property type="component" value="Unassembled WGS sequence"/>
</dbReference>
<reference evidence="6 7" key="1">
    <citation type="submission" date="2016-10" db="EMBL/GenBank/DDBJ databases">
        <authorList>
            <person name="de Groot N.N."/>
        </authorList>
    </citation>
    <scope>NUCLEOTIDE SEQUENCE [LARGE SCALE GENOMIC DNA]</scope>
    <source>
        <strain evidence="6 7">KH2T6</strain>
    </source>
</reference>
<evidence type="ECO:0000256" key="2">
    <source>
        <dbReference type="ARBA" id="ARBA00022971"/>
    </source>
</evidence>
<protein>
    <submittedName>
        <fullName evidence="6">MobA/MobL family protein</fullName>
    </submittedName>
</protein>
<dbReference type="AlphaFoldDB" id="A0A1H7Q7Y3"/>
<dbReference type="EMBL" id="FOAT01000031">
    <property type="protein sequence ID" value="SEL44102.1"/>
    <property type="molecule type" value="Genomic_DNA"/>
</dbReference>
<dbReference type="Pfam" id="PF03389">
    <property type="entry name" value="MobA_MobL"/>
    <property type="match status" value="1"/>
</dbReference>
<evidence type="ECO:0000256" key="3">
    <source>
        <dbReference type="SAM" id="Coils"/>
    </source>
</evidence>
<feature type="coiled-coil region" evidence="3">
    <location>
        <begin position="255"/>
        <end position="289"/>
    </location>
</feature>
<evidence type="ECO:0000259" key="5">
    <source>
        <dbReference type="Pfam" id="PF03389"/>
    </source>
</evidence>
<evidence type="ECO:0000313" key="7">
    <source>
        <dbReference type="Proteomes" id="UP000186015"/>
    </source>
</evidence>
<organism evidence="6 7">
    <name type="scientific">Ruminococcus albus</name>
    <dbReference type="NCBI Taxonomy" id="1264"/>
    <lineage>
        <taxon>Bacteria</taxon>
        <taxon>Bacillati</taxon>
        <taxon>Bacillota</taxon>
        <taxon>Clostridia</taxon>
        <taxon>Eubacteriales</taxon>
        <taxon>Oscillospiraceae</taxon>
        <taxon>Ruminococcus</taxon>
    </lineage>
</organism>
<dbReference type="InterPro" id="IPR005053">
    <property type="entry name" value="MobA_MobL"/>
</dbReference>
<dbReference type="OrthoDB" id="1826980at2"/>
<dbReference type="NCBIfam" id="NF041496">
    <property type="entry name" value="MobQ"/>
    <property type="match status" value="1"/>
</dbReference>
<name>A0A1H7Q7Y3_RUMAL</name>
<gene>
    <name evidence="6" type="ORF">SAMN05216469_13113</name>
</gene>
<evidence type="ECO:0000313" key="6">
    <source>
        <dbReference type="EMBL" id="SEL44102.1"/>
    </source>
</evidence>
<evidence type="ECO:0000256" key="1">
    <source>
        <dbReference type="ARBA" id="ARBA00010873"/>
    </source>
</evidence>
<dbReference type="Gene3D" id="3.30.930.30">
    <property type="match status" value="1"/>
</dbReference>